<reference evidence="2 3" key="1">
    <citation type="submission" date="2024-04" db="EMBL/GenBank/DDBJ databases">
        <authorList>
            <person name="Fracassetti M."/>
        </authorList>
    </citation>
    <scope>NUCLEOTIDE SEQUENCE [LARGE SCALE GENOMIC DNA]</scope>
</reference>
<dbReference type="AlphaFoldDB" id="A0AAV2E3C8"/>
<keyword evidence="3" id="KW-1185">Reference proteome</keyword>
<evidence type="ECO:0000313" key="1">
    <source>
        <dbReference type="EMBL" id="CAL1379950.1"/>
    </source>
</evidence>
<evidence type="ECO:0000313" key="2">
    <source>
        <dbReference type="EMBL" id="CAL1380406.1"/>
    </source>
</evidence>
<proteinExistence type="predicted"/>
<accession>A0AAV2E3C8</accession>
<dbReference type="EMBL" id="OZ034817">
    <property type="protein sequence ID" value="CAL1380406.1"/>
    <property type="molecule type" value="Genomic_DNA"/>
</dbReference>
<evidence type="ECO:0000313" key="3">
    <source>
        <dbReference type="Proteomes" id="UP001497516"/>
    </source>
</evidence>
<sequence length="109" mass="12289">MNHIVFSKLACLRRRSCSQIAPPPYMDGWELFRPDGFSEYATLWMDELGVLVQGLASKHLSDQLKEVLSIGKIYFITQFSQREAKNAVAGDKGVEITEILPQCDDVVKV</sequence>
<dbReference type="Proteomes" id="UP001497516">
    <property type="component" value="Chromosome 4"/>
</dbReference>
<organism evidence="2 3">
    <name type="scientific">Linum trigynum</name>
    <dbReference type="NCBI Taxonomy" id="586398"/>
    <lineage>
        <taxon>Eukaryota</taxon>
        <taxon>Viridiplantae</taxon>
        <taxon>Streptophyta</taxon>
        <taxon>Embryophyta</taxon>
        <taxon>Tracheophyta</taxon>
        <taxon>Spermatophyta</taxon>
        <taxon>Magnoliopsida</taxon>
        <taxon>eudicotyledons</taxon>
        <taxon>Gunneridae</taxon>
        <taxon>Pentapetalae</taxon>
        <taxon>rosids</taxon>
        <taxon>fabids</taxon>
        <taxon>Malpighiales</taxon>
        <taxon>Linaceae</taxon>
        <taxon>Linum</taxon>
    </lineage>
</organism>
<gene>
    <name evidence="1" type="ORF">LTRI10_LOCUS21436</name>
    <name evidence="2" type="ORF">LTRI10_LOCUS21851</name>
</gene>
<protein>
    <submittedName>
        <fullName evidence="2">Uncharacterized protein</fullName>
    </submittedName>
</protein>
<dbReference type="EMBL" id="OZ034817">
    <property type="protein sequence ID" value="CAL1379950.1"/>
    <property type="molecule type" value="Genomic_DNA"/>
</dbReference>
<name>A0AAV2E3C8_9ROSI</name>